<dbReference type="RefSeq" id="WP_195384017.1">
    <property type="nucleotide sequence ID" value="NZ_BAABXT010000001.1"/>
</dbReference>
<evidence type="ECO:0000256" key="3">
    <source>
        <dbReference type="ARBA" id="ARBA00023125"/>
    </source>
</evidence>
<sequence>MLYSELIAEIADRTNLKKANAKAAVDTMVEIITECAKKGEDVAVNKLGTFRSKMVPEREGHNPATGEKVTVAAHKALRLQVSTALKKAIN</sequence>
<dbReference type="GO" id="GO:0030261">
    <property type="term" value="P:chromosome condensation"/>
    <property type="evidence" value="ECO:0007669"/>
    <property type="project" value="UniProtKB-KW"/>
</dbReference>
<dbReference type="GO" id="GO:0003677">
    <property type="term" value="F:DNA binding"/>
    <property type="evidence" value="ECO:0007669"/>
    <property type="project" value="UniProtKB-KW"/>
</dbReference>
<evidence type="ECO:0000256" key="2">
    <source>
        <dbReference type="ARBA" id="ARBA00023067"/>
    </source>
</evidence>
<evidence type="ECO:0000256" key="4">
    <source>
        <dbReference type="RuleBase" id="RU003939"/>
    </source>
</evidence>
<dbReference type="SMART" id="SM00411">
    <property type="entry name" value="BHL"/>
    <property type="match status" value="1"/>
</dbReference>
<dbReference type="Proteomes" id="UP001211006">
    <property type="component" value="Unassembled WGS sequence"/>
</dbReference>
<dbReference type="GO" id="GO:0030527">
    <property type="term" value="F:structural constituent of chromatin"/>
    <property type="evidence" value="ECO:0007669"/>
    <property type="project" value="InterPro"/>
</dbReference>
<comment type="similarity">
    <text evidence="1 4">Belongs to the bacterial histone-like protein family.</text>
</comment>
<accession>A0AAW6CK93</accession>
<protein>
    <submittedName>
        <fullName evidence="6">HU family DNA-binding protein</fullName>
    </submittedName>
</protein>
<dbReference type="CDD" id="cd13831">
    <property type="entry name" value="HU"/>
    <property type="match status" value="1"/>
</dbReference>
<dbReference type="InterPro" id="IPR000119">
    <property type="entry name" value="Hist_DNA-bd"/>
</dbReference>
<organism evidence="6 7">
    <name type="scientific">Flavonifractor plautii</name>
    <name type="common">Fusobacterium plautii</name>
    <dbReference type="NCBI Taxonomy" id="292800"/>
    <lineage>
        <taxon>Bacteria</taxon>
        <taxon>Bacillati</taxon>
        <taxon>Bacillota</taxon>
        <taxon>Clostridia</taxon>
        <taxon>Eubacteriales</taxon>
        <taxon>Oscillospiraceae</taxon>
        <taxon>Flavonifractor</taxon>
    </lineage>
</organism>
<name>A0AAW6CK93_FLAPL</name>
<reference evidence="6" key="1">
    <citation type="submission" date="2023-01" db="EMBL/GenBank/DDBJ databases">
        <title>Human gut microbiome strain richness.</title>
        <authorList>
            <person name="Chen-Liaw A."/>
        </authorList>
    </citation>
    <scope>NUCLEOTIDE SEQUENCE</scope>
    <source>
        <strain evidence="6">1001287st1_F4_1001285I_161205</strain>
        <strain evidence="5">2225st1_A6_2225SCRN_200828</strain>
    </source>
</reference>
<evidence type="ECO:0000313" key="7">
    <source>
        <dbReference type="Proteomes" id="UP001211173"/>
    </source>
</evidence>
<proteinExistence type="inferred from homology"/>
<dbReference type="PANTHER" id="PTHR33175:SF3">
    <property type="entry name" value="DNA-BINDING PROTEIN HU-BETA"/>
    <property type="match status" value="1"/>
</dbReference>
<evidence type="ECO:0000256" key="1">
    <source>
        <dbReference type="ARBA" id="ARBA00010529"/>
    </source>
</evidence>
<dbReference type="Pfam" id="PF00216">
    <property type="entry name" value="Bac_DNA_binding"/>
    <property type="match status" value="1"/>
</dbReference>
<dbReference type="Gene3D" id="4.10.520.10">
    <property type="entry name" value="IHF-like DNA-binding proteins"/>
    <property type="match status" value="1"/>
</dbReference>
<keyword evidence="3 6" id="KW-0238">DNA-binding</keyword>
<dbReference type="EMBL" id="JAQLWV010000013">
    <property type="protein sequence ID" value="MDB7933430.1"/>
    <property type="molecule type" value="Genomic_DNA"/>
</dbReference>
<dbReference type="InterPro" id="IPR010992">
    <property type="entry name" value="IHF-like_DNA-bd_dom_sf"/>
</dbReference>
<keyword evidence="2" id="KW-0226">DNA condensation</keyword>
<gene>
    <name evidence="5" type="ORF">PND83_02575</name>
    <name evidence="6" type="ORF">PNE06_10125</name>
</gene>
<dbReference type="EMBL" id="JAQLWO010000002">
    <property type="protein sequence ID" value="MDB7904852.1"/>
    <property type="molecule type" value="Genomic_DNA"/>
</dbReference>
<dbReference type="PANTHER" id="PTHR33175">
    <property type="entry name" value="DNA-BINDING PROTEIN HU"/>
    <property type="match status" value="1"/>
</dbReference>
<dbReference type="Proteomes" id="UP001211173">
    <property type="component" value="Unassembled WGS sequence"/>
</dbReference>
<comment type="caution">
    <text evidence="6">The sequence shown here is derived from an EMBL/GenBank/DDBJ whole genome shotgun (WGS) entry which is preliminary data.</text>
</comment>
<dbReference type="GO" id="GO:0005829">
    <property type="term" value="C:cytosol"/>
    <property type="evidence" value="ECO:0007669"/>
    <property type="project" value="TreeGrafter"/>
</dbReference>
<evidence type="ECO:0000313" key="6">
    <source>
        <dbReference type="EMBL" id="MDB7933430.1"/>
    </source>
</evidence>
<evidence type="ECO:0000313" key="5">
    <source>
        <dbReference type="EMBL" id="MDB7904852.1"/>
    </source>
</evidence>
<dbReference type="SUPFAM" id="SSF47729">
    <property type="entry name" value="IHF-like DNA-binding proteins"/>
    <property type="match status" value="1"/>
</dbReference>
<dbReference type="AlphaFoldDB" id="A0AAW6CK93"/>